<protein>
    <submittedName>
        <fullName evidence="1">Uncharacterized protein</fullName>
    </submittedName>
</protein>
<dbReference type="HOGENOM" id="CLU_2409853_0_0_4"/>
<keyword evidence="2" id="KW-1185">Reference proteome</keyword>
<dbReference type="AlphaFoldDB" id="C6XDG1"/>
<evidence type="ECO:0000313" key="2">
    <source>
        <dbReference type="Proteomes" id="UP000002743"/>
    </source>
</evidence>
<dbReference type="EMBL" id="CP001674">
    <property type="protein sequence ID" value="ACT50586.1"/>
    <property type="molecule type" value="Genomic_DNA"/>
</dbReference>
<organism evidence="1 2">
    <name type="scientific">Methylovorus glucosotrophus (strain SIP3-4)</name>
    <dbReference type="NCBI Taxonomy" id="582744"/>
    <lineage>
        <taxon>Bacteria</taxon>
        <taxon>Pseudomonadati</taxon>
        <taxon>Pseudomonadota</taxon>
        <taxon>Betaproteobacteria</taxon>
        <taxon>Nitrosomonadales</taxon>
        <taxon>Methylophilaceae</taxon>
        <taxon>Methylovorus</taxon>
    </lineage>
</organism>
<name>C6XDG1_METGS</name>
<gene>
    <name evidence="1" type="ordered locus">Msip34_1340</name>
</gene>
<dbReference type="KEGG" id="mei:Msip34_1340"/>
<accession>C6XDG1</accession>
<reference evidence="2" key="1">
    <citation type="submission" date="2009-07" db="EMBL/GenBank/DDBJ databases">
        <title>Complete sequence of chromosome of Methylovorus sp. SIP3-4.</title>
        <authorList>
            <person name="Lucas S."/>
            <person name="Copeland A."/>
            <person name="Lapidus A."/>
            <person name="Glavina del Rio T."/>
            <person name="Tice H."/>
            <person name="Bruce D."/>
            <person name="Goodwin L."/>
            <person name="Pitluck S."/>
            <person name="Clum A."/>
            <person name="Larimer F."/>
            <person name="Land M."/>
            <person name="Hauser L."/>
            <person name="Kyrpides N."/>
            <person name="Mikhailova N."/>
            <person name="Kayluzhnaya M."/>
            <person name="Chistoserdova L."/>
        </authorList>
    </citation>
    <scope>NUCLEOTIDE SEQUENCE [LARGE SCALE GENOMIC DNA]</scope>
    <source>
        <strain evidence="2">SIP3-4</strain>
    </source>
</reference>
<proteinExistence type="predicted"/>
<sequence>MHFSIMYYFKNLSSAILSYIENVPIANRADYYGYRLIPFFTIAIYSPKVSNIFKVPRPFFCSTPNVITIHKKSHSKDSYYVFVFIVNLHFKY</sequence>
<reference evidence="1 2" key="2">
    <citation type="journal article" date="2011" name="J. Bacteriol.">
        <title>Genomes of three methylotrophs from a single niche uncover genetic and metabolic divergence of Methylophilaceae.</title>
        <authorList>
            <person name="Lapidus A."/>
            <person name="Clum A."/>
            <person name="Labutti K."/>
            <person name="Kaluzhnaya M.G."/>
            <person name="Lim S."/>
            <person name="Beck D.A."/>
            <person name="Glavina Del Rio T."/>
            <person name="Nolan M."/>
            <person name="Mavromatis K."/>
            <person name="Huntemann M."/>
            <person name="Lucas S."/>
            <person name="Lidstrom M.E."/>
            <person name="Ivanova N."/>
            <person name="Chistoserdova L."/>
        </authorList>
    </citation>
    <scope>NUCLEOTIDE SEQUENCE [LARGE SCALE GENOMIC DNA]</scope>
    <source>
        <strain evidence="1 2">SIP3-4</strain>
    </source>
</reference>
<evidence type="ECO:0000313" key="1">
    <source>
        <dbReference type="EMBL" id="ACT50586.1"/>
    </source>
</evidence>
<dbReference type="Proteomes" id="UP000002743">
    <property type="component" value="Chromosome"/>
</dbReference>